<reference evidence="1 2" key="1">
    <citation type="submission" date="2016-11" db="EMBL/GenBank/DDBJ databases">
        <authorList>
            <person name="Jaros S."/>
            <person name="Januszkiewicz K."/>
            <person name="Wedrychowicz H."/>
        </authorList>
    </citation>
    <scope>NUCLEOTIDE SEQUENCE [LARGE SCALE GENOMIC DNA]</scope>
    <source>
        <strain evidence="1 2">DSM 25660</strain>
    </source>
</reference>
<evidence type="ECO:0000313" key="1">
    <source>
        <dbReference type="EMBL" id="SHF29603.1"/>
    </source>
</evidence>
<keyword evidence="2" id="KW-1185">Reference proteome</keyword>
<dbReference type="STRING" id="1124188.SAMN05444377_10673"/>
<organism evidence="1 2">
    <name type="scientific">Flavobacterium fontis</name>
    <dbReference type="NCBI Taxonomy" id="1124188"/>
    <lineage>
        <taxon>Bacteria</taxon>
        <taxon>Pseudomonadati</taxon>
        <taxon>Bacteroidota</taxon>
        <taxon>Flavobacteriia</taxon>
        <taxon>Flavobacteriales</taxon>
        <taxon>Flavobacteriaceae</taxon>
        <taxon>Flavobacterium</taxon>
    </lineage>
</organism>
<name>A0A1M5AHB0_9FLAO</name>
<sequence>MKNFAFFFILALTLVSCVQKAYERKVELTLRLPKKQTVTTIGVYGSGNPLSWQQPLALEPIIADSVYRVTFTSKTGYLQTELKFMVNDQWELYNQPNRILKYNTEGVTKMEVVFDRQ</sequence>
<proteinExistence type="predicted"/>
<accession>A0A1M5AHB0</accession>
<dbReference type="RefSeq" id="WP_073362831.1">
    <property type="nucleotide sequence ID" value="NZ_FQVQ01000006.1"/>
</dbReference>
<evidence type="ECO:0000313" key="2">
    <source>
        <dbReference type="Proteomes" id="UP000184147"/>
    </source>
</evidence>
<dbReference type="EMBL" id="FQVQ01000006">
    <property type="protein sequence ID" value="SHF29603.1"/>
    <property type="molecule type" value="Genomic_DNA"/>
</dbReference>
<protein>
    <submittedName>
        <fullName evidence="1">Uncharacterized protein</fullName>
    </submittedName>
</protein>
<dbReference type="PROSITE" id="PS51257">
    <property type="entry name" value="PROKAR_LIPOPROTEIN"/>
    <property type="match status" value="1"/>
</dbReference>
<dbReference type="AlphaFoldDB" id="A0A1M5AHB0"/>
<gene>
    <name evidence="1" type="ORF">SAMN05444377_10673</name>
</gene>
<dbReference type="Proteomes" id="UP000184147">
    <property type="component" value="Unassembled WGS sequence"/>
</dbReference>
<dbReference type="OrthoDB" id="883826at2"/>